<organism evidence="6 7">
    <name type="scientific">Rhodoplanes tepidamans</name>
    <name type="common">Rhodoplanes cryptolactis</name>
    <dbReference type="NCBI Taxonomy" id="200616"/>
    <lineage>
        <taxon>Bacteria</taxon>
        <taxon>Pseudomonadati</taxon>
        <taxon>Pseudomonadota</taxon>
        <taxon>Alphaproteobacteria</taxon>
        <taxon>Hyphomicrobiales</taxon>
        <taxon>Nitrobacteraceae</taxon>
        <taxon>Rhodoplanes</taxon>
    </lineage>
</organism>
<protein>
    <submittedName>
        <fullName evidence="6">Patatin-like phospholipase family protein</fullName>
    </submittedName>
</protein>
<keyword evidence="1 4" id="KW-0378">Hydrolase</keyword>
<dbReference type="RefSeq" id="WP_272774963.1">
    <property type="nucleotide sequence ID" value="NZ_JAQQLI010000001.1"/>
</dbReference>
<evidence type="ECO:0000259" key="5">
    <source>
        <dbReference type="PROSITE" id="PS51635"/>
    </source>
</evidence>
<proteinExistence type="predicted"/>
<dbReference type="PANTHER" id="PTHR14226:SF78">
    <property type="entry name" value="SLR0060 PROTEIN"/>
    <property type="match status" value="1"/>
</dbReference>
<dbReference type="Pfam" id="PF01734">
    <property type="entry name" value="Patatin"/>
    <property type="match status" value="1"/>
</dbReference>
<evidence type="ECO:0000256" key="2">
    <source>
        <dbReference type="ARBA" id="ARBA00022963"/>
    </source>
</evidence>
<keyword evidence="3 4" id="KW-0443">Lipid metabolism</keyword>
<feature type="active site" description="Proton acceptor" evidence="4">
    <location>
        <position position="210"/>
    </location>
</feature>
<keyword evidence="2 4" id="KW-0442">Lipid degradation</keyword>
<dbReference type="InterPro" id="IPR016035">
    <property type="entry name" value="Acyl_Trfase/lysoPLipase"/>
</dbReference>
<feature type="short sequence motif" description="GXGXXG" evidence="4">
    <location>
        <begin position="28"/>
        <end position="33"/>
    </location>
</feature>
<evidence type="ECO:0000256" key="1">
    <source>
        <dbReference type="ARBA" id="ARBA00022801"/>
    </source>
</evidence>
<dbReference type="InterPro" id="IPR002641">
    <property type="entry name" value="PNPLA_dom"/>
</dbReference>
<gene>
    <name evidence="6" type="ORF">PQJ73_00310</name>
</gene>
<evidence type="ECO:0000313" key="7">
    <source>
        <dbReference type="Proteomes" id="UP001165652"/>
    </source>
</evidence>
<accession>A0ABT5J361</accession>
<dbReference type="Proteomes" id="UP001165652">
    <property type="component" value="Unassembled WGS sequence"/>
</dbReference>
<dbReference type="SUPFAM" id="SSF52151">
    <property type="entry name" value="FabD/lysophospholipase-like"/>
    <property type="match status" value="1"/>
</dbReference>
<comment type="caution">
    <text evidence="6">The sequence shown here is derived from an EMBL/GenBank/DDBJ whole genome shotgun (WGS) entry which is preliminary data.</text>
</comment>
<reference evidence="6" key="1">
    <citation type="journal article" date="2023" name="Microbiol Resour">
        <title>Genome Sequences of Rhodoplanes serenus and Two Thermotolerant Strains, Rhodoplanes tepidamans and 'Rhodoplanes cryptolactis,' Further Refine the Genus.</title>
        <authorList>
            <person name="Rayyan A.A."/>
            <person name="Kyndt J.A."/>
        </authorList>
    </citation>
    <scope>NUCLEOTIDE SEQUENCE</scope>
    <source>
        <strain evidence="6">DSM 9987</strain>
    </source>
</reference>
<sequence length="361" mass="39256">MTAESPASPPAGAPASGAPKRINLALQGGGAHGAFTWGVVDHLLADGRLQVEGISGTSAGAVNAVMLADGLARGGPAEAQRRLSDLWRAVSTAGGLPALQRAVLDRLLSFVPLETSPIGMWFDVLGRFLPPYDLRPLDINPLREVIERFVDFDAVRAYAPLQLFVSATDVHTGRLRVFSREKITTDVILASACLPMLFRAVEIDGVPHWDGGYLGNPAIFPFFHTTATEDVLIVQLNPLVRRTTPTTSREILDRVNEINFNSSLLSEVRAIEFVARLIDEGRLPHGTGPGAYRRINLHRIALDVIGHELSAASRMSTDFDFFAFLRDEGRRCAKTFLDAHFDDIGVRGSVDLTAEARAEWA</sequence>
<evidence type="ECO:0000313" key="6">
    <source>
        <dbReference type="EMBL" id="MDC7784112.1"/>
    </source>
</evidence>
<feature type="active site" description="Nucleophile" evidence="4">
    <location>
        <position position="58"/>
    </location>
</feature>
<dbReference type="Gene3D" id="3.40.1090.10">
    <property type="entry name" value="Cytosolic phospholipase A2 catalytic domain"/>
    <property type="match status" value="2"/>
</dbReference>
<reference evidence="6" key="2">
    <citation type="submission" date="2023-02" db="EMBL/GenBank/DDBJ databases">
        <authorList>
            <person name="Rayyan A."/>
            <person name="Meyer T."/>
            <person name="Kyndt J.A."/>
        </authorList>
    </citation>
    <scope>NUCLEOTIDE SEQUENCE</scope>
    <source>
        <strain evidence="6">DSM 9987</strain>
    </source>
</reference>
<keyword evidence="7" id="KW-1185">Reference proteome</keyword>
<dbReference type="InterPro" id="IPR050301">
    <property type="entry name" value="NTE"/>
</dbReference>
<feature type="domain" description="PNPLA" evidence="5">
    <location>
        <begin position="24"/>
        <end position="223"/>
    </location>
</feature>
<dbReference type="EMBL" id="JAQQLI010000001">
    <property type="protein sequence ID" value="MDC7784112.1"/>
    <property type="molecule type" value="Genomic_DNA"/>
</dbReference>
<evidence type="ECO:0000256" key="3">
    <source>
        <dbReference type="ARBA" id="ARBA00023098"/>
    </source>
</evidence>
<feature type="short sequence motif" description="DGA/G" evidence="4">
    <location>
        <begin position="210"/>
        <end position="212"/>
    </location>
</feature>
<dbReference type="PANTHER" id="PTHR14226">
    <property type="entry name" value="NEUROPATHY TARGET ESTERASE/SWISS CHEESE D.MELANOGASTER"/>
    <property type="match status" value="1"/>
</dbReference>
<feature type="short sequence motif" description="GXSXG" evidence="4">
    <location>
        <begin position="56"/>
        <end position="60"/>
    </location>
</feature>
<dbReference type="PROSITE" id="PS51635">
    <property type="entry name" value="PNPLA"/>
    <property type="match status" value="1"/>
</dbReference>
<evidence type="ECO:0000256" key="4">
    <source>
        <dbReference type="PROSITE-ProRule" id="PRU01161"/>
    </source>
</evidence>
<name>A0ABT5J361_RHOTP</name>